<dbReference type="HOGENOM" id="CLU_1950800_0_0_1"/>
<gene>
    <name evidence="1" type="ORF">CRE_10363</name>
</gene>
<dbReference type="Proteomes" id="UP000008281">
    <property type="component" value="Unassembled WGS sequence"/>
</dbReference>
<proteinExistence type="predicted"/>
<organism evidence="2">
    <name type="scientific">Caenorhabditis remanei</name>
    <name type="common">Caenorhabditis vulgaris</name>
    <dbReference type="NCBI Taxonomy" id="31234"/>
    <lineage>
        <taxon>Eukaryota</taxon>
        <taxon>Metazoa</taxon>
        <taxon>Ecdysozoa</taxon>
        <taxon>Nematoda</taxon>
        <taxon>Chromadorea</taxon>
        <taxon>Rhabditida</taxon>
        <taxon>Rhabditina</taxon>
        <taxon>Rhabditomorpha</taxon>
        <taxon>Rhabditoidea</taxon>
        <taxon>Rhabditidae</taxon>
        <taxon>Peloderinae</taxon>
        <taxon>Caenorhabditis</taxon>
    </lineage>
</organism>
<dbReference type="InParanoid" id="E3MQK1"/>
<accession>E3MQK1</accession>
<keyword evidence="2" id="KW-1185">Reference proteome</keyword>
<evidence type="ECO:0000313" key="2">
    <source>
        <dbReference type="Proteomes" id="UP000008281"/>
    </source>
</evidence>
<name>E3MQK1_CAERE</name>
<dbReference type="EMBL" id="DS268466">
    <property type="protein sequence ID" value="EFP07019.1"/>
    <property type="molecule type" value="Genomic_DNA"/>
</dbReference>
<protein>
    <submittedName>
        <fullName evidence="1">Uncharacterized protein</fullName>
    </submittedName>
</protein>
<dbReference type="PANTHER" id="PTHR22744">
    <property type="entry name" value="HELIX LOOP HELIX PROTEIN 21-RELATED"/>
    <property type="match status" value="1"/>
</dbReference>
<evidence type="ECO:0000313" key="1">
    <source>
        <dbReference type="EMBL" id="EFP07019.1"/>
    </source>
</evidence>
<dbReference type="AlphaFoldDB" id="E3MQK1"/>
<sequence>MDLRVGATRGLETRVLALNFTQTLEPNFSKLGGPLQKLNIDSESGKRQLSSDTYHVVYLHTLCESFPSKIENEKLMWIADKYEMEQLLEKMIKELDTIQKAKQLKASDGYNELSDRAKAKILDKIMTII</sequence>
<dbReference type="OrthoDB" id="6018035at2759"/>
<dbReference type="STRING" id="31234.E3MQK1"/>
<dbReference type="PANTHER" id="PTHR22744:SF16">
    <property type="entry name" value="BTB DOMAIN-CONTAINING PROTEIN"/>
    <property type="match status" value="1"/>
</dbReference>
<reference evidence="1" key="1">
    <citation type="submission" date="2007-07" db="EMBL/GenBank/DDBJ databases">
        <title>PCAP assembly of the Caenorhabditis remanei genome.</title>
        <authorList>
            <consortium name="The Caenorhabditis remanei Sequencing Consortium"/>
            <person name="Wilson R.K."/>
        </authorList>
    </citation>
    <scope>NUCLEOTIDE SEQUENCE [LARGE SCALE GENOMIC DNA]</scope>
    <source>
        <strain evidence="1">PB4641</strain>
    </source>
</reference>